<dbReference type="Proteomes" id="UP001595758">
    <property type="component" value="Unassembled WGS sequence"/>
</dbReference>
<evidence type="ECO:0008006" key="4">
    <source>
        <dbReference type="Google" id="ProtNLM"/>
    </source>
</evidence>
<comment type="caution">
    <text evidence="2">The sequence shown here is derived from an EMBL/GenBank/DDBJ whole genome shotgun (WGS) entry which is preliminary data.</text>
</comment>
<name>A0ABV8CCG4_9GAMM</name>
<evidence type="ECO:0000256" key="1">
    <source>
        <dbReference type="SAM" id="MobiDB-lite"/>
    </source>
</evidence>
<reference evidence="3" key="1">
    <citation type="journal article" date="2019" name="Int. J. Syst. Evol. Microbiol.">
        <title>The Global Catalogue of Microorganisms (GCM) 10K type strain sequencing project: providing services to taxonomists for standard genome sequencing and annotation.</title>
        <authorList>
            <consortium name="The Broad Institute Genomics Platform"/>
            <consortium name="The Broad Institute Genome Sequencing Center for Infectious Disease"/>
            <person name="Wu L."/>
            <person name="Ma J."/>
        </authorList>
    </citation>
    <scope>NUCLEOTIDE SEQUENCE [LARGE SCALE GENOMIC DNA]</scope>
    <source>
        <strain evidence="3">CCUG 59858</strain>
    </source>
</reference>
<keyword evidence="3" id="KW-1185">Reference proteome</keyword>
<feature type="region of interest" description="Disordered" evidence="1">
    <location>
        <begin position="304"/>
        <end position="334"/>
    </location>
</feature>
<feature type="compositionally biased region" description="Polar residues" evidence="1">
    <location>
        <begin position="304"/>
        <end position="324"/>
    </location>
</feature>
<dbReference type="RefSeq" id="WP_382340895.1">
    <property type="nucleotide sequence ID" value="NZ_JBHSAB010000002.1"/>
</dbReference>
<gene>
    <name evidence="2" type="ORF">ACFORL_02760</name>
</gene>
<protein>
    <recommendedName>
        <fullName evidence="4">PH domain-containing protein</fullName>
    </recommendedName>
</protein>
<accession>A0ABV8CCG4</accession>
<evidence type="ECO:0000313" key="2">
    <source>
        <dbReference type="EMBL" id="MFC3908003.1"/>
    </source>
</evidence>
<evidence type="ECO:0000313" key="3">
    <source>
        <dbReference type="Proteomes" id="UP001595758"/>
    </source>
</evidence>
<feature type="compositionally biased region" description="Polar residues" evidence="1">
    <location>
        <begin position="281"/>
        <end position="291"/>
    </location>
</feature>
<proteinExistence type="predicted"/>
<feature type="region of interest" description="Disordered" evidence="1">
    <location>
        <begin position="244"/>
        <end position="292"/>
    </location>
</feature>
<sequence>MTLSTLFRPFTENQKKITAVHSKNTKPKNNNAEVYPLEQLPELIELMKTERAAKKRELRYLVDAHYNLWFTLEGGDGGPILAHWKMTGAITHLDAKSIAAGIITLSADYTTIENINNKSGDFTPIFDRVKWPLAIFIVNREHLKIPLAANFKLVESPDIVRYSAQADELNAWVATLPEDICTKMKDQPQQPVTRTYTAPRRLTMGEIDGKQLFSSNITCPPTPTKPANKRPLPSRIEDTARMVRQKRANSQTSTSVQGSDFFNKRDKASPNKPTMQKGAVQDSSPDQSSMYRFQFADAISKLSTTNYAPQSPDFSNNAEETPLTQEDIDRILSL</sequence>
<dbReference type="EMBL" id="JBHSAB010000002">
    <property type="protein sequence ID" value="MFC3908003.1"/>
    <property type="molecule type" value="Genomic_DNA"/>
</dbReference>
<feature type="compositionally biased region" description="Polar residues" evidence="1">
    <location>
        <begin position="248"/>
        <end position="260"/>
    </location>
</feature>
<organism evidence="2 3">
    <name type="scientific">Legionella dresdenensis</name>
    <dbReference type="NCBI Taxonomy" id="450200"/>
    <lineage>
        <taxon>Bacteria</taxon>
        <taxon>Pseudomonadati</taxon>
        <taxon>Pseudomonadota</taxon>
        <taxon>Gammaproteobacteria</taxon>
        <taxon>Legionellales</taxon>
        <taxon>Legionellaceae</taxon>
        <taxon>Legionella</taxon>
    </lineage>
</organism>
<feature type="region of interest" description="Disordered" evidence="1">
    <location>
        <begin position="213"/>
        <end position="232"/>
    </location>
</feature>